<feature type="compositionally biased region" description="Acidic residues" evidence="1">
    <location>
        <begin position="119"/>
        <end position="129"/>
    </location>
</feature>
<evidence type="ECO:0000259" key="2">
    <source>
        <dbReference type="Pfam" id="PF18970"/>
    </source>
</evidence>
<dbReference type="InterPro" id="IPR043763">
    <property type="entry name" value="DUF5709"/>
</dbReference>
<protein>
    <recommendedName>
        <fullName evidence="2">DUF5709 domain-containing protein</fullName>
    </recommendedName>
</protein>
<evidence type="ECO:0000256" key="1">
    <source>
        <dbReference type="SAM" id="MobiDB-lite"/>
    </source>
</evidence>
<accession>A0A930YCS0</accession>
<name>A0A930YCS0_9ACTN</name>
<keyword evidence="4" id="KW-1185">Reference proteome</keyword>
<comment type="caution">
    <text evidence="3">The sequence shown here is derived from an EMBL/GenBank/DDBJ whole genome shotgun (WGS) entry which is preliminary data.</text>
</comment>
<dbReference type="Proteomes" id="UP000656804">
    <property type="component" value="Unassembled WGS sequence"/>
</dbReference>
<evidence type="ECO:0000313" key="4">
    <source>
        <dbReference type="Proteomes" id="UP000656804"/>
    </source>
</evidence>
<dbReference type="AlphaFoldDB" id="A0A930YCS0"/>
<feature type="domain" description="DUF5709" evidence="2">
    <location>
        <begin position="104"/>
        <end position="152"/>
    </location>
</feature>
<dbReference type="EMBL" id="JADIVZ010000003">
    <property type="protein sequence ID" value="MBF4161724.1"/>
    <property type="molecule type" value="Genomic_DNA"/>
</dbReference>
<organism evidence="3 4">
    <name type="scientific">Nocardioides acrostichi</name>
    <dbReference type="NCBI Taxonomy" id="2784339"/>
    <lineage>
        <taxon>Bacteria</taxon>
        <taxon>Bacillati</taxon>
        <taxon>Actinomycetota</taxon>
        <taxon>Actinomycetes</taxon>
        <taxon>Propionibacteriales</taxon>
        <taxon>Nocardioidaceae</taxon>
        <taxon>Nocardioides</taxon>
    </lineage>
</organism>
<evidence type="ECO:0000313" key="3">
    <source>
        <dbReference type="EMBL" id="MBF4161724.1"/>
    </source>
</evidence>
<dbReference type="Pfam" id="PF18970">
    <property type="entry name" value="DUF5709"/>
    <property type="match status" value="1"/>
</dbReference>
<sequence>MSTGPHDSAHDDADNETYEGYSIDESDQLTTDDTLGDGTGAPDVDDELDRGYSPPERYSAGQGFGNTPYEEATGESLEQRVAQEEPEPDPYLEAATTTENSEGEVGDRRAGRLVAPDEGLSEDTESELIGDDVGIDGAAASAEEAAVHVVPDE</sequence>
<feature type="compositionally biased region" description="Acidic residues" evidence="1">
    <location>
        <begin position="13"/>
        <end position="27"/>
    </location>
</feature>
<feature type="region of interest" description="Disordered" evidence="1">
    <location>
        <begin position="1"/>
        <end position="129"/>
    </location>
</feature>
<gene>
    <name evidence="3" type="ORF">ISG29_08475</name>
</gene>
<dbReference type="RefSeq" id="WP_194502989.1">
    <property type="nucleotide sequence ID" value="NZ_JADIVZ010000003.1"/>
</dbReference>
<proteinExistence type="predicted"/>
<reference evidence="3" key="1">
    <citation type="submission" date="2020-11" db="EMBL/GenBank/DDBJ databases">
        <title>Nocardioides sp. CBS4Y-1, whole genome shotgun sequence.</title>
        <authorList>
            <person name="Tuo L."/>
        </authorList>
    </citation>
    <scope>NUCLEOTIDE SEQUENCE</scope>
    <source>
        <strain evidence="3">CBS4Y-1</strain>
    </source>
</reference>